<proteinExistence type="predicted"/>
<sequence length="127" mass="13912">MMSALIKEWKMASVTELPGIAGNFFIFLRSKNAHLAGGFRSTYHATTRLVLRANHGQTGPSKSLTNPGAYLGIVFVNPSGEDRYIVTKPSPPLLPGPHNVVFEFHIDFNQFNPQLCVCRRGAGDKAV</sequence>
<protein>
    <submittedName>
        <fullName evidence="1">Uncharacterized protein</fullName>
    </submittedName>
</protein>
<dbReference type="EMBL" id="JAKNRW010000002">
    <property type="protein sequence ID" value="MCK1789063.1"/>
    <property type="molecule type" value="Genomic_DNA"/>
</dbReference>
<keyword evidence="2" id="KW-1185">Reference proteome</keyword>
<gene>
    <name evidence="1" type="ORF">L9059_02455</name>
</gene>
<accession>A0ABT0ETJ6</accession>
<evidence type="ECO:0000313" key="2">
    <source>
        <dbReference type="Proteomes" id="UP001299876"/>
    </source>
</evidence>
<dbReference type="RefSeq" id="WP_247286940.1">
    <property type="nucleotide sequence ID" value="NZ_JAKNRW010000002.1"/>
</dbReference>
<evidence type="ECO:0000313" key="1">
    <source>
        <dbReference type="EMBL" id="MCK1789063.1"/>
    </source>
</evidence>
<reference evidence="1 2" key="1">
    <citation type="submission" date="2022-02" db="EMBL/GenBank/DDBJ databases">
        <title>Comparative genomics of the first Antarctic Pseudomonas spp. capable of biotransforming 2,4,6-Trinitrotoluene.</title>
        <authorList>
            <person name="Cabrera M.A."/>
            <person name="Marquez S.L."/>
            <person name="Perez-Donoso J.M."/>
        </authorList>
    </citation>
    <scope>NUCLEOTIDE SEQUENCE [LARGE SCALE GENOMIC DNA]</scope>
    <source>
        <strain evidence="1 2">TNT19</strain>
    </source>
</reference>
<comment type="caution">
    <text evidence="1">The sequence shown here is derived from an EMBL/GenBank/DDBJ whole genome shotgun (WGS) entry which is preliminary data.</text>
</comment>
<dbReference type="Proteomes" id="UP001299876">
    <property type="component" value="Unassembled WGS sequence"/>
</dbReference>
<name>A0ABT0ETJ6_9PSED</name>
<organism evidence="1 2">
    <name type="scientific">Pseudomonas violetae</name>
    <dbReference type="NCBI Taxonomy" id="2915813"/>
    <lineage>
        <taxon>Bacteria</taxon>
        <taxon>Pseudomonadati</taxon>
        <taxon>Pseudomonadota</taxon>
        <taxon>Gammaproteobacteria</taxon>
        <taxon>Pseudomonadales</taxon>
        <taxon>Pseudomonadaceae</taxon>
        <taxon>Pseudomonas</taxon>
    </lineage>
</organism>